<name>A0A9P6WFA5_9ASCO</name>
<dbReference type="Proteomes" id="UP000697127">
    <property type="component" value="Unassembled WGS sequence"/>
</dbReference>
<organism evidence="1 2">
    <name type="scientific">Pichia californica</name>
    <dbReference type="NCBI Taxonomy" id="460514"/>
    <lineage>
        <taxon>Eukaryota</taxon>
        <taxon>Fungi</taxon>
        <taxon>Dikarya</taxon>
        <taxon>Ascomycota</taxon>
        <taxon>Saccharomycotina</taxon>
        <taxon>Pichiomycetes</taxon>
        <taxon>Pichiales</taxon>
        <taxon>Pichiaceae</taxon>
        <taxon>Pichia</taxon>
    </lineage>
</organism>
<proteinExistence type="predicted"/>
<sequence length="110" mass="12791">ENENENENENEIIILALKICGDFFFEIIKWFIKNINYIFHNKLRKFEKITLFVVPCCPNRGKIMSSKFIKSDNDYIDIECGDLLVQWVKEKILLAIKDGMIATNGVSVCV</sequence>
<comment type="caution">
    <text evidence="1">The sequence shown here is derived from an EMBL/GenBank/DDBJ whole genome shotgun (WGS) entry which is preliminary data.</text>
</comment>
<protein>
    <submittedName>
        <fullName evidence="1">Uncharacterized protein</fullName>
    </submittedName>
</protein>
<accession>A0A9P6WFA5</accession>
<reference evidence="1" key="1">
    <citation type="submission" date="2020-11" db="EMBL/GenBank/DDBJ databases">
        <title>Kefir isolates.</title>
        <authorList>
            <person name="Marcisauskas S."/>
            <person name="Kim Y."/>
            <person name="Blasche S."/>
        </authorList>
    </citation>
    <scope>NUCLEOTIDE SEQUENCE</scope>
    <source>
        <strain evidence="1">Olga-1</strain>
    </source>
</reference>
<feature type="non-terminal residue" evidence="1">
    <location>
        <position position="1"/>
    </location>
</feature>
<feature type="non-terminal residue" evidence="1">
    <location>
        <position position="110"/>
    </location>
</feature>
<dbReference type="AlphaFoldDB" id="A0A9P6WFA5"/>
<dbReference type="EMBL" id="PUHW01001026">
    <property type="protein sequence ID" value="KAG0680102.1"/>
    <property type="molecule type" value="Genomic_DNA"/>
</dbReference>
<evidence type="ECO:0000313" key="1">
    <source>
        <dbReference type="EMBL" id="KAG0680102.1"/>
    </source>
</evidence>
<gene>
    <name evidence="1" type="ORF">C6P40_000160</name>
</gene>
<evidence type="ECO:0000313" key="2">
    <source>
        <dbReference type="Proteomes" id="UP000697127"/>
    </source>
</evidence>
<keyword evidence="2" id="KW-1185">Reference proteome</keyword>